<dbReference type="SUPFAM" id="SSF103473">
    <property type="entry name" value="MFS general substrate transporter"/>
    <property type="match status" value="1"/>
</dbReference>
<dbReference type="PANTHER" id="PTHR23505:SF79">
    <property type="entry name" value="PROTEIN SPINSTER"/>
    <property type="match status" value="1"/>
</dbReference>
<comment type="subcellular location">
    <subcellularLocation>
        <location evidence="1">Membrane</location>
        <topology evidence="1">Multi-pass membrane protein</topology>
    </subcellularLocation>
</comment>
<feature type="transmembrane region" description="Helical" evidence="6">
    <location>
        <begin position="243"/>
        <end position="265"/>
    </location>
</feature>
<feature type="transmembrane region" description="Helical" evidence="6">
    <location>
        <begin position="375"/>
        <end position="399"/>
    </location>
</feature>
<feature type="transmembrane region" description="Helical" evidence="6">
    <location>
        <begin position="317"/>
        <end position="335"/>
    </location>
</feature>
<dbReference type="RefSeq" id="WP_279247042.1">
    <property type="nucleotide sequence ID" value="NZ_SHNN01000005.1"/>
</dbReference>
<evidence type="ECO:0000256" key="2">
    <source>
        <dbReference type="ARBA" id="ARBA00022448"/>
    </source>
</evidence>
<feature type="transmembrane region" description="Helical" evidence="6">
    <location>
        <begin position="147"/>
        <end position="169"/>
    </location>
</feature>
<protein>
    <submittedName>
        <fullName evidence="8">MFS transporter</fullName>
    </submittedName>
</protein>
<reference evidence="8" key="1">
    <citation type="submission" date="2019-02" db="EMBL/GenBank/DDBJ databases">
        <authorList>
            <person name="Li S.-H."/>
        </authorList>
    </citation>
    <scope>NUCLEOTIDE SEQUENCE</scope>
    <source>
        <strain evidence="8">IMCC14734</strain>
    </source>
</reference>
<dbReference type="InterPro" id="IPR020846">
    <property type="entry name" value="MFS_dom"/>
</dbReference>
<feature type="transmembrane region" description="Helical" evidence="6">
    <location>
        <begin position="411"/>
        <end position="432"/>
    </location>
</feature>
<dbReference type="EMBL" id="SHNN01000005">
    <property type="protein sequence ID" value="MCX2983011.1"/>
    <property type="molecule type" value="Genomic_DNA"/>
</dbReference>
<evidence type="ECO:0000256" key="4">
    <source>
        <dbReference type="ARBA" id="ARBA00022989"/>
    </source>
</evidence>
<evidence type="ECO:0000256" key="1">
    <source>
        <dbReference type="ARBA" id="ARBA00004141"/>
    </source>
</evidence>
<name>A0ABT3TMP7_9GAMM</name>
<keyword evidence="4 6" id="KW-1133">Transmembrane helix</keyword>
<dbReference type="InterPro" id="IPR044770">
    <property type="entry name" value="MFS_spinster-like"/>
</dbReference>
<feature type="transmembrane region" description="Helical" evidence="6">
    <location>
        <begin position="189"/>
        <end position="210"/>
    </location>
</feature>
<organism evidence="8 9">
    <name type="scientific">Candidatus Litorirhabdus singularis</name>
    <dbReference type="NCBI Taxonomy" id="2518993"/>
    <lineage>
        <taxon>Bacteria</taxon>
        <taxon>Pseudomonadati</taxon>
        <taxon>Pseudomonadota</taxon>
        <taxon>Gammaproteobacteria</taxon>
        <taxon>Cellvibrionales</taxon>
        <taxon>Halieaceae</taxon>
        <taxon>Candidatus Litorirhabdus</taxon>
    </lineage>
</organism>
<comment type="caution">
    <text evidence="8">The sequence shown here is derived from an EMBL/GenBank/DDBJ whole genome shotgun (WGS) entry which is preliminary data.</text>
</comment>
<accession>A0ABT3TMP7</accession>
<keyword evidence="9" id="KW-1185">Reference proteome</keyword>
<sequence length="446" mass="47978">MSQSQQVSSDSSANPGSAYYALGILLLAYILSFIDRNVMAVLIGPIRENFAISDFQYSLLHGFAFSMFYIVLGLPIARLADTHNRTFIITLGVFFWSVMTCLCGLAKSFTTLFIMRAGVGVGEAALSPPAYSLLADYFSAENLPRALAVYTLGITVGGGLAYMIGGVAYDYFATLQGVELLWIGELQAWQMTFIAVGLPGLIVVALLTLVREPKRAGVSSIETEVVPDFAECLSYLRARWQAYGGIILGVSFLSVLGYGTMAWYVEFLVRSFGLERADAGSQFGLVFIVAGSLGALCGGWSVKPLAQRGYADANLRIILWVALLWMVPAAAGPMMPTASLAILMAIPIVFFLNSYLAVCVAALQLMTPNRMRAQVAALLLFMTNLLGLALGPSIVAALTDFVFGDDQALRYSLTALPLIVCPLAALLIAGALPHYRRALAEMEQTT</sequence>
<evidence type="ECO:0000256" key="6">
    <source>
        <dbReference type="SAM" id="Phobius"/>
    </source>
</evidence>
<proteinExistence type="predicted"/>
<dbReference type="Pfam" id="PF07690">
    <property type="entry name" value="MFS_1"/>
    <property type="match status" value="1"/>
</dbReference>
<evidence type="ECO:0000259" key="7">
    <source>
        <dbReference type="PROSITE" id="PS50850"/>
    </source>
</evidence>
<dbReference type="Gene3D" id="1.20.1250.20">
    <property type="entry name" value="MFS general substrate transporter like domains"/>
    <property type="match status" value="1"/>
</dbReference>
<feature type="transmembrane region" description="Helical" evidence="6">
    <location>
        <begin position="86"/>
        <end position="106"/>
    </location>
</feature>
<feature type="transmembrane region" description="Helical" evidence="6">
    <location>
        <begin position="59"/>
        <end position="80"/>
    </location>
</feature>
<feature type="transmembrane region" description="Helical" evidence="6">
    <location>
        <begin position="285"/>
        <end position="305"/>
    </location>
</feature>
<keyword evidence="5 6" id="KW-0472">Membrane</keyword>
<dbReference type="CDD" id="cd17328">
    <property type="entry name" value="MFS_spinster_like"/>
    <property type="match status" value="1"/>
</dbReference>
<keyword evidence="2" id="KW-0813">Transport</keyword>
<evidence type="ECO:0000256" key="3">
    <source>
        <dbReference type="ARBA" id="ARBA00022692"/>
    </source>
</evidence>
<dbReference type="PANTHER" id="PTHR23505">
    <property type="entry name" value="SPINSTER"/>
    <property type="match status" value="1"/>
</dbReference>
<dbReference type="PROSITE" id="PS50850">
    <property type="entry name" value="MFS"/>
    <property type="match status" value="1"/>
</dbReference>
<dbReference type="InterPro" id="IPR036259">
    <property type="entry name" value="MFS_trans_sf"/>
</dbReference>
<evidence type="ECO:0000256" key="5">
    <source>
        <dbReference type="ARBA" id="ARBA00023136"/>
    </source>
</evidence>
<dbReference type="InterPro" id="IPR011701">
    <property type="entry name" value="MFS"/>
</dbReference>
<feature type="transmembrane region" description="Helical" evidence="6">
    <location>
        <begin position="18"/>
        <end position="38"/>
    </location>
</feature>
<evidence type="ECO:0000313" key="9">
    <source>
        <dbReference type="Proteomes" id="UP001143362"/>
    </source>
</evidence>
<dbReference type="Proteomes" id="UP001143362">
    <property type="component" value="Unassembled WGS sequence"/>
</dbReference>
<gene>
    <name evidence="8" type="ORF">EYC98_19280</name>
</gene>
<feature type="domain" description="Major facilitator superfamily (MFS) profile" evidence="7">
    <location>
        <begin position="21"/>
        <end position="436"/>
    </location>
</feature>
<evidence type="ECO:0000313" key="8">
    <source>
        <dbReference type="EMBL" id="MCX2983011.1"/>
    </source>
</evidence>
<feature type="transmembrane region" description="Helical" evidence="6">
    <location>
        <begin position="341"/>
        <end position="363"/>
    </location>
</feature>
<keyword evidence="3 6" id="KW-0812">Transmembrane</keyword>